<dbReference type="Pfam" id="PF10722">
    <property type="entry name" value="YbjN"/>
    <property type="match status" value="2"/>
</dbReference>
<feature type="region of interest" description="Disordered" evidence="1">
    <location>
        <begin position="184"/>
        <end position="230"/>
    </location>
</feature>
<dbReference type="STRING" id="136857.CTEST_08725"/>
<dbReference type="EMBL" id="CP011545">
    <property type="protein sequence ID" value="AKK09175.1"/>
    <property type="molecule type" value="Genomic_DNA"/>
</dbReference>
<evidence type="ECO:0000313" key="2">
    <source>
        <dbReference type="EMBL" id="AKK09175.1"/>
    </source>
</evidence>
<keyword evidence="3" id="KW-1185">Reference proteome</keyword>
<dbReference type="PATRIC" id="fig|136857.5.peg.1734"/>
<dbReference type="AlphaFoldDB" id="A0A0G3H8W7"/>
<reference evidence="3" key="2">
    <citation type="submission" date="2015-05" db="EMBL/GenBank/DDBJ databases">
        <title>Complete genome sequence of Corynebacterium testudinoris DSM 44614, recovered from necrotic lesions in the mouth of a tortoise.</title>
        <authorList>
            <person name="Ruckert C."/>
            <person name="Albersmeier A."/>
            <person name="Winkler A."/>
            <person name="Tauch A."/>
        </authorList>
    </citation>
    <scope>NUCLEOTIDE SEQUENCE [LARGE SCALE GENOMIC DNA]</scope>
    <source>
        <strain evidence="3">DSM 44614</strain>
    </source>
</reference>
<organism evidence="2 3">
    <name type="scientific">Corynebacterium testudinoris</name>
    <dbReference type="NCBI Taxonomy" id="136857"/>
    <lineage>
        <taxon>Bacteria</taxon>
        <taxon>Bacillati</taxon>
        <taxon>Actinomycetota</taxon>
        <taxon>Actinomycetes</taxon>
        <taxon>Mycobacteriales</taxon>
        <taxon>Corynebacteriaceae</taxon>
        <taxon>Corynebacterium</taxon>
    </lineage>
</organism>
<dbReference type="KEGG" id="cted:CTEST_08725"/>
<sequence>MIPLIQVYAVAEELGFHSYVGADRLVFPWRDHIVTSYLDERNPTALVFDTDLRTTVGLEYTSELARVITEWNRERLGPTLSLRVGDDATISLHARSSLLISRGATDEQLASFIKLSMETARIAVDYLAEEFPELSSLDSDVGEAQRKKQDTAALAGPLPRDRHVNLNELDDDIKGLRELDQRRTQDDLHLRSDELAPDEEHSTTMDTNDEEFSADSPATNSGESGDPTPVSVERVRDILFEMGIEKTQGDEDIVIAWINDVLFGFFLDNGPSYLIKGHWDPNLNPESDFLRLFLLCNDWNESSMNTKAFCHEDVEGLQVRVEFTVPVREGLSDDQLEHNTAVAINQVLQAIDSISSDATGQSAVAWP</sequence>
<dbReference type="OrthoDB" id="4420706at2"/>
<name>A0A0G3H8W7_9CORY</name>
<proteinExistence type="predicted"/>
<protein>
    <submittedName>
        <fullName evidence="2">Putative bacterial sensory transduction regulator</fullName>
    </submittedName>
</protein>
<reference evidence="2 3" key="1">
    <citation type="journal article" date="2015" name="Genome Announc.">
        <title>Complete Genome Sequence of the Type Strain Corynebacterium testudinoris DSM 44614, Recovered from Necrotic Lesions in the Mouth of a Tortoise.</title>
        <authorList>
            <person name="Ruckert C."/>
            <person name="Kriete M."/>
            <person name="Jaenicke S."/>
            <person name="Winkler A."/>
            <person name="Tauch A."/>
        </authorList>
    </citation>
    <scope>NUCLEOTIDE SEQUENCE [LARGE SCALE GENOMIC DNA]</scope>
    <source>
        <strain evidence="2 3">DSM 44614</strain>
    </source>
</reference>
<dbReference type="Proteomes" id="UP000035540">
    <property type="component" value="Chromosome"/>
</dbReference>
<evidence type="ECO:0000313" key="3">
    <source>
        <dbReference type="Proteomes" id="UP000035540"/>
    </source>
</evidence>
<evidence type="ECO:0000256" key="1">
    <source>
        <dbReference type="SAM" id="MobiDB-lite"/>
    </source>
</evidence>
<gene>
    <name evidence="2" type="ORF">CTEST_08725</name>
</gene>
<dbReference type="RefSeq" id="WP_052844343.1">
    <property type="nucleotide sequence ID" value="NZ_CP011545.1"/>
</dbReference>
<accession>A0A0G3H8W7</accession>
<feature type="compositionally biased region" description="Basic and acidic residues" evidence="1">
    <location>
        <begin position="184"/>
        <end position="203"/>
    </location>
</feature>
<dbReference type="InterPro" id="IPR019660">
    <property type="entry name" value="Put_sensory_transdc_reg_YbjN"/>
</dbReference>
<feature type="region of interest" description="Disordered" evidence="1">
    <location>
        <begin position="138"/>
        <end position="166"/>
    </location>
</feature>